<dbReference type="EMBL" id="LGGW01000029">
    <property type="protein sequence ID" value="KUK90566.1"/>
    <property type="molecule type" value="Genomic_DNA"/>
</dbReference>
<evidence type="ECO:0000313" key="2">
    <source>
        <dbReference type="EMBL" id="KUK67264.1"/>
    </source>
</evidence>
<reference evidence="3" key="1">
    <citation type="journal article" date="2015" name="MBio">
        <title>Genome-resolved metagenomic analysis reveals roles for candidate phyla and other microbial community members in biogeochemical transformations in oil reservoirs.</title>
        <authorList>
            <person name="Hu P."/>
            <person name="Tom L."/>
            <person name="Singh A."/>
            <person name="Thomas B.C."/>
            <person name="Baker B.J."/>
            <person name="Piceno Y.M."/>
            <person name="Andersen G.L."/>
            <person name="Banfield J.F."/>
        </authorList>
    </citation>
    <scope>NUCLEOTIDE SEQUENCE [LARGE SCALE GENOMIC DNA]</scope>
    <source>
        <strain evidence="2">46_47</strain>
        <strain evidence="3">46_70</strain>
    </source>
</reference>
<reference evidence="4 5" key="2">
    <citation type="journal article" date="2015" name="MBio">
        <title>Genome-Resolved Metagenomic Analysis Reveals Roles for Candidate Phyla and Other Microbial Community Members in Biogeochemical Transformations in Oil Reservoirs.</title>
        <authorList>
            <person name="Hu P."/>
            <person name="Tom L."/>
            <person name="Singh A."/>
            <person name="Thomas B.C."/>
            <person name="Baker B.J."/>
            <person name="Piceno Y.M."/>
            <person name="Andersen G.L."/>
            <person name="Banfield J.F."/>
        </authorList>
    </citation>
    <scope>NUCLEOTIDE SEQUENCE [LARGE SCALE GENOMIC DNA]</scope>
</reference>
<evidence type="ECO:0000313" key="3">
    <source>
        <dbReference type="EMBL" id="KUK90566.1"/>
    </source>
</evidence>
<organism evidence="3 5">
    <name type="scientific">Mesotoga infera</name>
    <dbReference type="NCBI Taxonomy" id="1236046"/>
    <lineage>
        <taxon>Bacteria</taxon>
        <taxon>Thermotogati</taxon>
        <taxon>Thermotogota</taxon>
        <taxon>Thermotogae</taxon>
        <taxon>Kosmotogales</taxon>
        <taxon>Kosmotogaceae</taxon>
        <taxon>Mesotoga</taxon>
    </lineage>
</organism>
<dbReference type="SUPFAM" id="SSF53686">
    <property type="entry name" value="Tryptophan synthase beta subunit-like PLP-dependent enzymes"/>
    <property type="match status" value="1"/>
</dbReference>
<evidence type="ECO:0000313" key="1">
    <source>
        <dbReference type="EMBL" id="HCO69356.1"/>
    </source>
</evidence>
<gene>
    <name evidence="1" type="ORF">DIT26_02020</name>
    <name evidence="2" type="ORF">XD86_0831</name>
    <name evidence="3" type="ORF">XE02_0492</name>
</gene>
<proteinExistence type="predicted"/>
<evidence type="ECO:0000313" key="4">
    <source>
        <dbReference type="Proteomes" id="UP000054260"/>
    </source>
</evidence>
<protein>
    <submittedName>
        <fullName evidence="3">Threonine synthase</fullName>
    </submittedName>
</protein>
<dbReference type="Proteomes" id="UP000055014">
    <property type="component" value="Unassembled WGS sequence"/>
</dbReference>
<evidence type="ECO:0000313" key="6">
    <source>
        <dbReference type="Proteomes" id="UP000264215"/>
    </source>
</evidence>
<dbReference type="EMBL" id="DQBS01000050">
    <property type="protein sequence ID" value="HCO69356.1"/>
    <property type="molecule type" value="Genomic_DNA"/>
</dbReference>
<accession>A0A117M8Q6</accession>
<dbReference type="AlphaFoldDB" id="A0A117M8Q6"/>
<dbReference type="Proteomes" id="UP000054260">
    <property type="component" value="Unassembled WGS sequence"/>
</dbReference>
<dbReference type="PATRIC" id="fig|1236046.5.peg.1730"/>
<comment type="caution">
    <text evidence="3">The sequence shown here is derived from an EMBL/GenBank/DDBJ whole genome shotgun (WGS) entry which is preliminary data.</text>
</comment>
<dbReference type="Proteomes" id="UP000264215">
    <property type="component" value="Unassembled WGS sequence"/>
</dbReference>
<evidence type="ECO:0000313" key="5">
    <source>
        <dbReference type="Proteomes" id="UP000055014"/>
    </source>
</evidence>
<sequence>MDVGGFPDKDRCGLWKYQKLLPIDDVRDCVTLGEGATPLITSVRLQVKLGSTGRIMLKDETQNPTGTCKDRLRLWVLERLQKSVQEK</sequence>
<dbReference type="InterPro" id="IPR036052">
    <property type="entry name" value="TrpB-like_PALP_sf"/>
</dbReference>
<reference evidence="1 6" key="3">
    <citation type="journal article" date="2018" name="Nat. Biotechnol.">
        <title>A standardized bacterial taxonomy based on genome phylogeny substantially revises the tree of life.</title>
        <authorList>
            <person name="Parks D.H."/>
            <person name="Chuvochina M."/>
            <person name="Waite D.W."/>
            <person name="Rinke C."/>
            <person name="Skarshewski A."/>
            <person name="Chaumeil P.A."/>
            <person name="Hugenholtz P."/>
        </authorList>
    </citation>
    <scope>NUCLEOTIDE SEQUENCE [LARGE SCALE GENOMIC DNA]</scope>
    <source>
        <strain evidence="1">UBA9905</strain>
    </source>
</reference>
<name>A0A117M8Q6_9BACT</name>
<dbReference type="EMBL" id="LGGH01000113">
    <property type="protein sequence ID" value="KUK67264.1"/>
    <property type="molecule type" value="Genomic_DNA"/>
</dbReference>
<dbReference type="Gene3D" id="3.40.50.1100">
    <property type="match status" value="1"/>
</dbReference>